<evidence type="ECO:0000313" key="2">
    <source>
        <dbReference type="Proteomes" id="UP001500603"/>
    </source>
</evidence>
<gene>
    <name evidence="1" type="ORF">GCM10023318_20700</name>
</gene>
<evidence type="ECO:0000313" key="1">
    <source>
        <dbReference type="EMBL" id="GAA5050446.1"/>
    </source>
</evidence>
<dbReference type="EMBL" id="BAABJM010000002">
    <property type="protein sequence ID" value="GAA5050446.1"/>
    <property type="molecule type" value="Genomic_DNA"/>
</dbReference>
<keyword evidence="2" id="KW-1185">Reference proteome</keyword>
<reference evidence="2" key="1">
    <citation type="journal article" date="2019" name="Int. J. Syst. Evol. Microbiol.">
        <title>The Global Catalogue of Microorganisms (GCM) 10K type strain sequencing project: providing services to taxonomists for standard genome sequencing and annotation.</title>
        <authorList>
            <consortium name="The Broad Institute Genomics Platform"/>
            <consortium name="The Broad Institute Genome Sequencing Center for Infectious Disease"/>
            <person name="Wu L."/>
            <person name="Ma J."/>
        </authorList>
    </citation>
    <scope>NUCLEOTIDE SEQUENCE [LARGE SCALE GENOMIC DNA]</scope>
    <source>
        <strain evidence="2">JCM 18298</strain>
    </source>
</reference>
<comment type="caution">
    <text evidence="1">The sequence shown here is derived from an EMBL/GenBank/DDBJ whole genome shotgun (WGS) entry which is preliminary data.</text>
</comment>
<dbReference type="Proteomes" id="UP001500603">
    <property type="component" value="Unassembled WGS sequence"/>
</dbReference>
<organism evidence="1 2">
    <name type="scientific">Nocardia callitridis</name>
    <dbReference type="NCBI Taxonomy" id="648753"/>
    <lineage>
        <taxon>Bacteria</taxon>
        <taxon>Bacillati</taxon>
        <taxon>Actinomycetota</taxon>
        <taxon>Actinomycetes</taxon>
        <taxon>Mycobacteriales</taxon>
        <taxon>Nocardiaceae</taxon>
        <taxon>Nocardia</taxon>
    </lineage>
</organism>
<sequence>MKTPIDSMGHSGSRIHTATIAVNIAGTDHTAGLSRRDEDSGASAVVVRLLIRENYTDRMTGLTRRQPIARDARGIRKP</sequence>
<proteinExistence type="predicted"/>
<protein>
    <submittedName>
        <fullName evidence="1">Uncharacterized protein</fullName>
    </submittedName>
</protein>
<accession>A0ABP9K6M6</accession>
<name>A0ABP9K6M6_9NOCA</name>